<organism evidence="2 3">
    <name type="scientific">Culex pipiens pipiens</name>
    <name type="common">Northern house mosquito</name>
    <dbReference type="NCBI Taxonomy" id="38569"/>
    <lineage>
        <taxon>Eukaryota</taxon>
        <taxon>Metazoa</taxon>
        <taxon>Ecdysozoa</taxon>
        <taxon>Arthropoda</taxon>
        <taxon>Hexapoda</taxon>
        <taxon>Insecta</taxon>
        <taxon>Pterygota</taxon>
        <taxon>Neoptera</taxon>
        <taxon>Endopterygota</taxon>
        <taxon>Diptera</taxon>
        <taxon>Nematocera</taxon>
        <taxon>Culicoidea</taxon>
        <taxon>Culicidae</taxon>
        <taxon>Culicinae</taxon>
        <taxon>Culicini</taxon>
        <taxon>Culex</taxon>
        <taxon>Culex</taxon>
    </lineage>
</organism>
<comment type="caution">
    <text evidence="2">The sequence shown here is derived from an EMBL/GenBank/DDBJ whole genome shotgun (WGS) entry which is preliminary data.</text>
</comment>
<protein>
    <submittedName>
        <fullName evidence="2">Uncharacterized protein</fullName>
    </submittedName>
</protein>
<dbReference type="EMBL" id="JBEHCU010002659">
    <property type="protein sequence ID" value="KAL1402636.1"/>
    <property type="molecule type" value="Genomic_DNA"/>
</dbReference>
<reference evidence="2 3" key="1">
    <citation type="submission" date="2024-05" db="EMBL/GenBank/DDBJ databases">
        <title>Culex pipiens pipiens assembly and annotation.</title>
        <authorList>
            <person name="Alout H."/>
            <person name="Durand T."/>
        </authorList>
    </citation>
    <scope>NUCLEOTIDE SEQUENCE [LARGE SCALE GENOMIC DNA]</scope>
    <source>
        <strain evidence="2">HA-2024</strain>
        <tissue evidence="2">Whole body</tissue>
    </source>
</reference>
<proteinExistence type="predicted"/>
<evidence type="ECO:0000313" key="3">
    <source>
        <dbReference type="Proteomes" id="UP001562425"/>
    </source>
</evidence>
<accession>A0ABD1DS96</accession>
<feature type="non-terminal residue" evidence="2">
    <location>
        <position position="78"/>
    </location>
</feature>
<feature type="region of interest" description="Disordered" evidence="1">
    <location>
        <begin position="47"/>
        <end position="78"/>
    </location>
</feature>
<evidence type="ECO:0000313" key="2">
    <source>
        <dbReference type="EMBL" id="KAL1402636.1"/>
    </source>
</evidence>
<sequence length="78" mass="8164">RDYPSLPNGPFRGTCPVAAVSAALAGERGAGGLQCATRHPTVVHHVLPGFGDSRTPGGIRFDGSHRDDSEQSVLHNCE</sequence>
<gene>
    <name evidence="2" type="ORF">pipiens_020531</name>
</gene>
<name>A0ABD1DS96_CULPP</name>
<dbReference type="AlphaFoldDB" id="A0ABD1DS96"/>
<keyword evidence="3" id="KW-1185">Reference proteome</keyword>
<dbReference type="Proteomes" id="UP001562425">
    <property type="component" value="Unassembled WGS sequence"/>
</dbReference>
<feature type="non-terminal residue" evidence="2">
    <location>
        <position position="1"/>
    </location>
</feature>
<evidence type="ECO:0000256" key="1">
    <source>
        <dbReference type="SAM" id="MobiDB-lite"/>
    </source>
</evidence>